<dbReference type="PANTHER" id="PTHR31367">
    <property type="entry name" value="CYTOSOLIC 5'-NUCLEOTIDASE 1 FAMILY MEMBER"/>
    <property type="match status" value="1"/>
</dbReference>
<dbReference type="ExpressionAtlas" id="F7CE03">
    <property type="expression patterns" value="baseline"/>
</dbReference>
<evidence type="ECO:0000313" key="3">
    <source>
        <dbReference type="Proteomes" id="UP000006718"/>
    </source>
</evidence>
<organism evidence="2 3">
    <name type="scientific">Macaca mulatta</name>
    <name type="common">Rhesus macaque</name>
    <dbReference type="NCBI Taxonomy" id="9544"/>
    <lineage>
        <taxon>Eukaryota</taxon>
        <taxon>Metazoa</taxon>
        <taxon>Chordata</taxon>
        <taxon>Craniata</taxon>
        <taxon>Vertebrata</taxon>
        <taxon>Euteleostomi</taxon>
        <taxon>Mammalia</taxon>
        <taxon>Eutheria</taxon>
        <taxon>Euarchontoglires</taxon>
        <taxon>Primates</taxon>
        <taxon>Haplorrhini</taxon>
        <taxon>Catarrhini</taxon>
        <taxon>Cercopithecidae</taxon>
        <taxon>Cercopithecinae</taxon>
        <taxon>Macaca</taxon>
    </lineage>
</organism>
<dbReference type="eggNOG" id="ENOG502QRJF">
    <property type="taxonomic scope" value="Eukaryota"/>
</dbReference>
<dbReference type="FunCoup" id="F7CE03">
    <property type="interactions" value="198"/>
</dbReference>
<dbReference type="GeneTree" id="ENSGT00390000017767"/>
<feature type="compositionally biased region" description="Polar residues" evidence="1">
    <location>
        <begin position="119"/>
        <end position="132"/>
    </location>
</feature>
<feature type="compositionally biased region" description="Basic and acidic residues" evidence="1">
    <location>
        <begin position="9"/>
        <end position="34"/>
    </location>
</feature>
<feature type="compositionally biased region" description="Low complexity" evidence="1">
    <location>
        <begin position="148"/>
        <end position="162"/>
    </location>
</feature>
<feature type="compositionally biased region" description="Pro residues" evidence="1">
    <location>
        <begin position="177"/>
        <end position="186"/>
    </location>
</feature>
<dbReference type="GO" id="GO:0005737">
    <property type="term" value="C:cytoplasm"/>
    <property type="evidence" value="ECO:0007669"/>
    <property type="project" value="InterPro"/>
</dbReference>
<dbReference type="PRINTS" id="PR00081">
    <property type="entry name" value="GDHRDH"/>
</dbReference>
<feature type="compositionally biased region" description="Basic and acidic residues" evidence="1">
    <location>
        <begin position="222"/>
        <end position="236"/>
    </location>
</feature>
<dbReference type="InterPro" id="IPR036291">
    <property type="entry name" value="NAD(P)-bd_dom_sf"/>
</dbReference>
<dbReference type="InParanoid" id="F7CE03"/>
<reference evidence="3" key="1">
    <citation type="journal article" date="2007" name="Science">
        <title>Evolutionary and biomedical insights from the rhesus macaque genome.</title>
        <authorList>
            <person name="Gibbs R.A."/>
            <person name="Rogers J."/>
            <person name="Katze M.G."/>
            <person name="Bumgarner R."/>
            <person name="Weinstock G.M."/>
            <person name="Mardis E.R."/>
            <person name="Remington K.A."/>
            <person name="Strausberg R.L."/>
            <person name="Venter J.C."/>
            <person name="Wilson R.K."/>
            <person name="Batzer M.A."/>
            <person name="Bustamante C.D."/>
            <person name="Eichler E.E."/>
            <person name="Hahn M.W."/>
            <person name="Hardison R.C."/>
            <person name="Makova K.D."/>
            <person name="Miller W."/>
            <person name="Milosavljevic A."/>
            <person name="Palermo R.E."/>
            <person name="Siepel A."/>
            <person name="Sikela J.M."/>
            <person name="Attaway T."/>
            <person name="Bell S."/>
            <person name="Bernard K.E."/>
            <person name="Buhay C.J."/>
            <person name="Chandrabose M.N."/>
            <person name="Dao M."/>
            <person name="Davis C."/>
            <person name="Delehaunty K.D."/>
            <person name="Ding Y."/>
            <person name="Dinh H.H."/>
            <person name="Dugan-Rocha S."/>
            <person name="Fulton L.A."/>
            <person name="Gabisi R.A."/>
            <person name="Garner T.T."/>
            <person name="Godfrey J."/>
            <person name="Hawes A.C."/>
            <person name="Hernandez J."/>
            <person name="Hines S."/>
            <person name="Holder M."/>
            <person name="Hume J."/>
            <person name="Jhangiani S.N."/>
            <person name="Joshi V."/>
            <person name="Khan Z.M."/>
            <person name="Kirkness E.F."/>
            <person name="Cree A."/>
            <person name="Fowler R.G."/>
            <person name="Lee S."/>
            <person name="Lewis L.R."/>
            <person name="Li Z."/>
            <person name="Liu Y.-S."/>
            <person name="Moore S.M."/>
            <person name="Muzny D."/>
            <person name="Nazareth L.V."/>
            <person name="Ngo D.N."/>
            <person name="Okwuonu G.O."/>
            <person name="Pai G."/>
            <person name="Parker D."/>
            <person name="Paul H.A."/>
            <person name="Pfannkoch C."/>
            <person name="Pohl C.S."/>
            <person name="Rogers Y.-H.C."/>
            <person name="Ruiz S.J."/>
            <person name="Sabo A."/>
            <person name="Santibanez J."/>
            <person name="Schneider B.W."/>
            <person name="Smith S.M."/>
            <person name="Sodergren E."/>
            <person name="Svatek A.F."/>
            <person name="Utterback T.R."/>
            <person name="Vattathil S."/>
            <person name="Warren W."/>
            <person name="White C.S."/>
            <person name="Chinwalla A.T."/>
            <person name="Feng Y."/>
            <person name="Halpern A.L."/>
            <person name="Hillier L.W."/>
            <person name="Huang X."/>
            <person name="Minx P."/>
            <person name="Nelson J.O."/>
            <person name="Pepin K.H."/>
            <person name="Qin X."/>
            <person name="Sutton G.G."/>
            <person name="Venter E."/>
            <person name="Walenz B.P."/>
            <person name="Wallis J.W."/>
            <person name="Worley K.C."/>
            <person name="Yang S.-P."/>
            <person name="Jones S.M."/>
            <person name="Marra M.A."/>
            <person name="Rocchi M."/>
            <person name="Schein J.E."/>
            <person name="Baertsch R."/>
            <person name="Clarke L."/>
            <person name="Csuros M."/>
            <person name="Glasscock J."/>
            <person name="Harris R.A."/>
            <person name="Havlak P."/>
            <person name="Jackson A.R."/>
            <person name="Jiang H."/>
            <person name="Liu Y."/>
            <person name="Messina D.N."/>
            <person name="Shen Y."/>
            <person name="Song H.X.-Z."/>
            <person name="Wylie T."/>
            <person name="Zhang L."/>
            <person name="Birney E."/>
            <person name="Han K."/>
            <person name="Konkel M.K."/>
            <person name="Lee J."/>
            <person name="Smit A.F.A."/>
            <person name="Ullmer B."/>
            <person name="Wang H."/>
            <person name="Xing J."/>
            <person name="Burhans R."/>
            <person name="Cheng Z."/>
            <person name="Karro J.E."/>
            <person name="Ma J."/>
            <person name="Raney B."/>
            <person name="She X."/>
            <person name="Cox M.J."/>
            <person name="Demuth J.P."/>
            <person name="Dumas L.J."/>
            <person name="Han S.-G."/>
            <person name="Hopkins J."/>
            <person name="Karimpour-Fard A."/>
            <person name="Kim Y.H."/>
            <person name="Pollack J.R."/>
            <person name="Vinar T."/>
            <person name="Addo-Quaye C."/>
            <person name="Degenhardt J."/>
            <person name="Denby A."/>
            <person name="Hubisz M.J."/>
            <person name="Indap A."/>
            <person name="Kosiol C."/>
            <person name="Lahn B.T."/>
            <person name="Lawson H.A."/>
            <person name="Marklein A."/>
            <person name="Nielsen R."/>
            <person name="Vallender E.J."/>
            <person name="Clark A.G."/>
            <person name="Ferguson B."/>
            <person name="Hernandez R.D."/>
            <person name="Hirani K."/>
            <person name="Kehrer-Sawatzki H."/>
            <person name="Kolb J."/>
            <person name="Patil S."/>
            <person name="Pu L.-L."/>
            <person name="Ren Y."/>
            <person name="Smith D.G."/>
            <person name="Wheeler D.A."/>
            <person name="Schenck I."/>
            <person name="Ball E.V."/>
            <person name="Chen R."/>
            <person name="Cooper D.N."/>
            <person name="Giardine B."/>
            <person name="Hsu F."/>
            <person name="Kent W.J."/>
            <person name="Lesk A."/>
            <person name="Nelson D.L."/>
            <person name="O'brien W.E."/>
            <person name="Pruefer K."/>
            <person name="Stenson P.D."/>
            <person name="Wallace J.C."/>
            <person name="Ke H."/>
            <person name="Liu X.-M."/>
            <person name="Wang P."/>
            <person name="Xiang A.P."/>
            <person name="Yang F."/>
            <person name="Barber G.P."/>
            <person name="Haussler D."/>
            <person name="Karolchik D."/>
            <person name="Kern A.D."/>
            <person name="Kuhn R.M."/>
            <person name="Smith K.E."/>
            <person name="Zwieg A.S."/>
        </authorList>
    </citation>
    <scope>NUCLEOTIDE SEQUENCE [LARGE SCALE GENOMIC DNA]</scope>
    <source>
        <strain evidence="3">17573</strain>
    </source>
</reference>
<dbReference type="Ensembl" id="ENSMMUT00000019771.4">
    <property type="protein sequence ID" value="ENSMMUP00000018508.3"/>
    <property type="gene ID" value="ENSMMUG00000014083.4"/>
</dbReference>
<reference evidence="2" key="3">
    <citation type="submission" date="2025-08" db="UniProtKB">
        <authorList>
            <consortium name="Ensembl"/>
        </authorList>
    </citation>
    <scope>IDENTIFICATION</scope>
    <source>
        <strain evidence="2">17573</strain>
    </source>
</reference>
<dbReference type="InterPro" id="IPR002347">
    <property type="entry name" value="SDR_fam"/>
</dbReference>
<dbReference type="SUPFAM" id="SSF51735">
    <property type="entry name" value="NAD(P)-binding Rossmann-fold domains"/>
    <property type="match status" value="1"/>
</dbReference>
<dbReference type="PANTHER" id="PTHR31367:SF0">
    <property type="entry name" value="CYTOSOLIC 5'-NUCLEOTIDASE 1B"/>
    <property type="match status" value="1"/>
</dbReference>
<feature type="region of interest" description="Disordered" evidence="1">
    <location>
        <begin position="1"/>
        <end position="36"/>
    </location>
</feature>
<dbReference type="AlphaFoldDB" id="F7CE03"/>
<dbReference type="Gene3D" id="3.40.50.720">
    <property type="entry name" value="NAD(P)-binding Rossmann-like Domain"/>
    <property type="match status" value="1"/>
</dbReference>
<feature type="region of interest" description="Disordered" evidence="1">
    <location>
        <begin position="101"/>
        <end position="278"/>
    </location>
</feature>
<reference evidence="2" key="2">
    <citation type="submission" date="2019-01" db="EMBL/GenBank/DDBJ databases">
        <authorList>
            <person name="Graves T."/>
            <person name="Eichler E.E."/>
            <person name="Wilson R.K."/>
        </authorList>
    </citation>
    <scope>NUCLEOTIDE SEQUENCE [LARGE SCALE GENOMIC DNA]</scope>
    <source>
        <strain evidence="2">17573</strain>
    </source>
</reference>
<dbReference type="GO" id="GO:0000287">
    <property type="term" value="F:magnesium ion binding"/>
    <property type="evidence" value="ECO:0007669"/>
    <property type="project" value="InterPro"/>
</dbReference>
<protein>
    <submittedName>
        <fullName evidence="2">5'-nucleotidase, cytosolic IB</fullName>
    </submittedName>
</protein>
<keyword evidence="3" id="KW-1185">Reference proteome</keyword>
<sequence>MSQTSLKQKKNEPGMRSSKESLEAEKRKESDKQGVRLSNQMRRAVNPNHSLRCCPFRGHSSCRRCLCAAEGTALGPCRTIRIYIHMCLLWEQGQQITMMRGSQESSLRKTDSRGYLVRSQWSRTSRSPSTKAPSIDEPRSRNTSAKLPSSSTSSRTPSTSPSLHDSSPPALSKQPSLQPPASPQPPRSQDSRPPTPPEPDPGSRRNTKMQDNPEAWAQGIVREIRQSRDSQSREYSRTSPTEWKSSSQRRGIYPASNQLDRDCLPEQQQQQREDEDDYEAAYWASMRSFYEKNPSSSRPRPPKPKNAITIALSSCALFNMVDGRKIYEEEGLEKYMEYQLTNENVILTPGPAFRFVKALQYVNARLRDLYPDEQDLFDIVLMTNNHAQVGVRLINSVNHYGLLIDRFCLTGGKNPIGYLKAYLTNLYIAADSEKVQEAIQEGIASATMFDGAKDMAYCDTQLRVAFDGDAVLFSDESEHFTKEHGLDKFFQYDTLCESKPLAQEEPRLDVLINNAGIFQCPYMKTEDGFEMQFGVNHLGHFLLTNLLLGLLKSSAPSRIVVVSSKLYKYGDINFDDLNSEQSYNKSFCYSRSKLANILFTRELARRLEGTNVTVNVLHPGIVRTNLGRHIHIPLLVRPLFNLVSWAFFKTPVEGAQTSIYLASSPEVEGVSGRYFGDCKEEELLPKALDESVARKLWDISEVMVGLLK</sequence>
<dbReference type="GO" id="GO:0000166">
    <property type="term" value="F:nucleotide binding"/>
    <property type="evidence" value="ECO:0007669"/>
    <property type="project" value="InterPro"/>
</dbReference>
<dbReference type="PRINTS" id="PR00080">
    <property type="entry name" value="SDRFAMILY"/>
</dbReference>
<dbReference type="Bgee" id="ENSMMUG00000014083">
    <property type="expression patterns" value="Expressed in spermatid and 22 other cell types or tissues"/>
</dbReference>
<evidence type="ECO:0000256" key="1">
    <source>
        <dbReference type="SAM" id="MobiDB-lite"/>
    </source>
</evidence>
<dbReference type="InterPro" id="IPR010394">
    <property type="entry name" value="5-nucleotidase"/>
</dbReference>
<name>F7CE03_MACMU</name>
<evidence type="ECO:0000313" key="2">
    <source>
        <dbReference type="Ensembl" id="ENSMMUP00000018508.3"/>
    </source>
</evidence>
<dbReference type="STRING" id="9544.ENSMMUP00000018508"/>
<dbReference type="Pfam" id="PF06189">
    <property type="entry name" value="5-nucleotidase"/>
    <property type="match status" value="1"/>
</dbReference>
<reference evidence="2" key="4">
    <citation type="submission" date="2025-09" db="UniProtKB">
        <authorList>
            <consortium name="Ensembl"/>
        </authorList>
    </citation>
    <scope>IDENTIFICATION</scope>
    <source>
        <strain evidence="2">17573</strain>
    </source>
</reference>
<dbReference type="SMR" id="F7CE03"/>
<dbReference type="GO" id="GO:0009117">
    <property type="term" value="P:nucleotide metabolic process"/>
    <property type="evidence" value="ECO:0007669"/>
    <property type="project" value="InterPro"/>
</dbReference>
<dbReference type="Proteomes" id="UP000006718">
    <property type="component" value="Chromosome 13"/>
</dbReference>
<dbReference type="GO" id="GO:0008253">
    <property type="term" value="F:5'-nucleotidase activity"/>
    <property type="evidence" value="ECO:0007669"/>
    <property type="project" value="InterPro"/>
</dbReference>
<dbReference type="VEuPathDB" id="HostDB:ENSMMUG00000014083"/>
<gene>
    <name evidence="2" type="primary">RDH14</name>
</gene>
<proteinExistence type="predicted"/>
<accession>F7CE03</accession>
<feature type="compositionally biased region" description="Polar residues" evidence="1">
    <location>
        <begin position="237"/>
        <end position="249"/>
    </location>
</feature>